<sequence>MNIQEVNLVLNQLQLKPQKKFGQNFLTDNNVVQKMISLSEITKSDTVLEIGPGLGSLTEFLVKKAKKVYAIEIEPLFCAYLSKKLSVHNNIEIINDDVLKIDIPKHDKVVSNIPYTITGSIFEKVFFNGNPSSGILIIEKSIANRIFYTENYKTFSRISVSVNAFMKPLLKFEVSRNSFYPPPKIDLSLIKVIPKEDQNLFLTEENRIQFFLKFIAGLMPYKNKNILNALYLFFKANKVDKYSKERISQILKLKNYDSKKVFTFKIEEFIELSKLFYNEN</sequence>
<accession>A0A0F9SEJ8</accession>
<dbReference type="SUPFAM" id="SSF53335">
    <property type="entry name" value="S-adenosyl-L-methionine-dependent methyltransferases"/>
    <property type="match status" value="1"/>
</dbReference>
<dbReference type="Pfam" id="PF00398">
    <property type="entry name" value="RrnaAD"/>
    <property type="match status" value="1"/>
</dbReference>
<feature type="domain" description="Ribosomal RNA adenine methylase transferase N-terminal" evidence="6">
    <location>
        <begin position="31"/>
        <end position="196"/>
    </location>
</feature>
<evidence type="ECO:0000313" key="7">
    <source>
        <dbReference type="EMBL" id="KKN35421.1"/>
    </source>
</evidence>
<dbReference type="SMART" id="SM00650">
    <property type="entry name" value="rADc"/>
    <property type="match status" value="1"/>
</dbReference>
<evidence type="ECO:0000256" key="3">
    <source>
        <dbReference type="ARBA" id="ARBA00022679"/>
    </source>
</evidence>
<dbReference type="EMBL" id="LAZR01002039">
    <property type="protein sequence ID" value="KKN35421.1"/>
    <property type="molecule type" value="Genomic_DNA"/>
</dbReference>
<dbReference type="InterPro" id="IPR029063">
    <property type="entry name" value="SAM-dependent_MTases_sf"/>
</dbReference>
<evidence type="ECO:0000256" key="5">
    <source>
        <dbReference type="ARBA" id="ARBA00022884"/>
    </source>
</evidence>
<evidence type="ECO:0000259" key="6">
    <source>
        <dbReference type="SMART" id="SM00650"/>
    </source>
</evidence>
<dbReference type="InterPro" id="IPR020598">
    <property type="entry name" value="rRNA_Ade_methylase_Trfase_N"/>
</dbReference>
<dbReference type="NCBIfam" id="TIGR00755">
    <property type="entry name" value="ksgA"/>
    <property type="match status" value="1"/>
</dbReference>
<name>A0A0F9SEJ8_9ZZZZ</name>
<reference evidence="7" key="1">
    <citation type="journal article" date="2015" name="Nature">
        <title>Complex archaea that bridge the gap between prokaryotes and eukaryotes.</title>
        <authorList>
            <person name="Spang A."/>
            <person name="Saw J.H."/>
            <person name="Jorgensen S.L."/>
            <person name="Zaremba-Niedzwiedzka K."/>
            <person name="Martijn J."/>
            <person name="Lind A.E."/>
            <person name="van Eijk R."/>
            <person name="Schleper C."/>
            <person name="Guy L."/>
            <person name="Ettema T.J."/>
        </authorList>
    </citation>
    <scope>NUCLEOTIDE SEQUENCE</scope>
</reference>
<dbReference type="PANTHER" id="PTHR11727:SF7">
    <property type="entry name" value="DIMETHYLADENOSINE TRANSFERASE-RELATED"/>
    <property type="match status" value="1"/>
</dbReference>
<keyword evidence="3" id="KW-0808">Transferase</keyword>
<dbReference type="GO" id="GO:0000179">
    <property type="term" value="F:rRNA (adenine-N6,N6-)-dimethyltransferase activity"/>
    <property type="evidence" value="ECO:0007669"/>
    <property type="project" value="InterPro"/>
</dbReference>
<protein>
    <recommendedName>
        <fullName evidence="6">Ribosomal RNA adenine methylase transferase N-terminal domain-containing protein</fullName>
    </recommendedName>
</protein>
<dbReference type="Gene3D" id="3.40.50.150">
    <property type="entry name" value="Vaccinia Virus protein VP39"/>
    <property type="match status" value="1"/>
</dbReference>
<keyword evidence="1" id="KW-0698">rRNA processing</keyword>
<evidence type="ECO:0000256" key="4">
    <source>
        <dbReference type="ARBA" id="ARBA00022691"/>
    </source>
</evidence>
<dbReference type="PANTHER" id="PTHR11727">
    <property type="entry name" value="DIMETHYLADENOSINE TRANSFERASE"/>
    <property type="match status" value="1"/>
</dbReference>
<dbReference type="InterPro" id="IPR011530">
    <property type="entry name" value="rRNA_adenine_dimethylase"/>
</dbReference>
<gene>
    <name evidence="7" type="ORF">LCGC14_0783920</name>
</gene>
<proteinExistence type="predicted"/>
<keyword evidence="2" id="KW-0489">Methyltransferase</keyword>
<dbReference type="InterPro" id="IPR001737">
    <property type="entry name" value="KsgA/Erm"/>
</dbReference>
<keyword evidence="4" id="KW-0949">S-adenosyl-L-methionine</keyword>
<dbReference type="PROSITE" id="PS51689">
    <property type="entry name" value="SAM_RNA_A_N6_MT"/>
    <property type="match status" value="1"/>
</dbReference>
<dbReference type="GO" id="GO:0003723">
    <property type="term" value="F:RNA binding"/>
    <property type="evidence" value="ECO:0007669"/>
    <property type="project" value="UniProtKB-KW"/>
</dbReference>
<evidence type="ECO:0000256" key="1">
    <source>
        <dbReference type="ARBA" id="ARBA00022552"/>
    </source>
</evidence>
<evidence type="ECO:0000256" key="2">
    <source>
        <dbReference type="ARBA" id="ARBA00022603"/>
    </source>
</evidence>
<keyword evidence="5" id="KW-0694">RNA-binding</keyword>
<dbReference type="AlphaFoldDB" id="A0A0F9SEJ8"/>
<comment type="caution">
    <text evidence="7">The sequence shown here is derived from an EMBL/GenBank/DDBJ whole genome shotgun (WGS) entry which is preliminary data.</text>
</comment>
<organism evidence="7">
    <name type="scientific">marine sediment metagenome</name>
    <dbReference type="NCBI Taxonomy" id="412755"/>
    <lineage>
        <taxon>unclassified sequences</taxon>
        <taxon>metagenomes</taxon>
        <taxon>ecological metagenomes</taxon>
    </lineage>
</organism>
<dbReference type="CDD" id="cd02440">
    <property type="entry name" value="AdoMet_MTases"/>
    <property type="match status" value="1"/>
</dbReference>